<evidence type="ECO:0000256" key="1">
    <source>
        <dbReference type="SAM" id="Phobius"/>
    </source>
</evidence>
<dbReference type="PANTHER" id="PTHR32251:SF23">
    <property type="entry name" value="3-OXO-5-ALPHA-STEROID 4-DEHYDROGENASE (DUF1295)"/>
    <property type="match status" value="1"/>
</dbReference>
<proteinExistence type="predicted"/>
<sequence>MILPVLKSLSDCADYKLTVEPFLPQLYALPARVSAIRSVQGLSQLYAQTNPLVSAFAISIVLGAVFLIASEINRNYSQVDRFWSILPNLYVVHLAAWARLAGIPHGRVDLIAVFTTLWSCRLTFNYWRRGGYEIGSEDYRWEIVKSRTHPLAFFVLNVTFISFIQSVLLFTISCLPAYVVLLSSRFQPEVSAADVGYFTIEVLLVLSEWISDGQQWNYQSAKRKYQQDAKLPKGWHQADLDRGFITSGLWAYSRHPNFLAEQAIWFVLYNWACHATNTMYNWSGVGCASLILLFQGSTVLTESITAGKYTEYAEYQRQVGMFMPLSLRGYQSNTYRPKVIKPSDAAKRQQESRKQK</sequence>
<dbReference type="InterPro" id="IPR010721">
    <property type="entry name" value="UstE-like"/>
</dbReference>
<accession>A0A2C5YXQ6</accession>
<dbReference type="Gene3D" id="1.20.120.1630">
    <property type="match status" value="1"/>
</dbReference>
<feature type="transmembrane region" description="Helical" evidence="1">
    <location>
        <begin position="151"/>
        <end position="181"/>
    </location>
</feature>
<dbReference type="Proteomes" id="UP000226431">
    <property type="component" value="Unassembled WGS sequence"/>
</dbReference>
<feature type="transmembrane region" description="Helical" evidence="1">
    <location>
        <begin position="82"/>
        <end position="100"/>
    </location>
</feature>
<evidence type="ECO:0000313" key="2">
    <source>
        <dbReference type="EMBL" id="PHH72536.1"/>
    </source>
</evidence>
<evidence type="ECO:0000313" key="3">
    <source>
        <dbReference type="Proteomes" id="UP000226431"/>
    </source>
</evidence>
<dbReference type="AlphaFoldDB" id="A0A2C5YXQ6"/>
<organism evidence="2 3">
    <name type="scientific">Ophiocordyceps camponoti-rufipedis</name>
    <dbReference type="NCBI Taxonomy" id="2004952"/>
    <lineage>
        <taxon>Eukaryota</taxon>
        <taxon>Fungi</taxon>
        <taxon>Dikarya</taxon>
        <taxon>Ascomycota</taxon>
        <taxon>Pezizomycotina</taxon>
        <taxon>Sordariomycetes</taxon>
        <taxon>Hypocreomycetidae</taxon>
        <taxon>Hypocreales</taxon>
        <taxon>Ophiocordycipitaceae</taxon>
        <taxon>Ophiocordyceps</taxon>
    </lineage>
</organism>
<name>A0A2C5YXQ6_9HYPO</name>
<dbReference type="Pfam" id="PF06966">
    <property type="entry name" value="DUF1295"/>
    <property type="match status" value="1"/>
</dbReference>
<keyword evidence="1" id="KW-0812">Transmembrane</keyword>
<comment type="caution">
    <text evidence="2">The sequence shown here is derived from an EMBL/GenBank/DDBJ whole genome shotgun (WGS) entry which is preliminary data.</text>
</comment>
<dbReference type="PANTHER" id="PTHR32251">
    <property type="entry name" value="3-OXO-5-ALPHA-STEROID 4-DEHYDROGENASE"/>
    <property type="match status" value="1"/>
</dbReference>
<keyword evidence="3" id="KW-1185">Reference proteome</keyword>
<reference evidence="2 3" key="1">
    <citation type="submission" date="2017-06" db="EMBL/GenBank/DDBJ databases">
        <title>Ant-infecting Ophiocordyceps genomes reveal a high diversity of potential behavioral manipulation genes and a possible major role for enterotoxins.</title>
        <authorList>
            <person name="De Bekker C."/>
            <person name="Evans H.C."/>
            <person name="Brachmann A."/>
            <person name="Hughes D.P."/>
        </authorList>
    </citation>
    <scope>NUCLEOTIDE SEQUENCE [LARGE SCALE GENOMIC DNA]</scope>
    <source>
        <strain evidence="2 3">Map16</strain>
    </source>
</reference>
<protein>
    <recommendedName>
        <fullName evidence="4">Steroid 5-alpha reductase C-terminal domain-containing protein</fullName>
    </recommendedName>
</protein>
<keyword evidence="1" id="KW-0472">Membrane</keyword>
<evidence type="ECO:0008006" key="4">
    <source>
        <dbReference type="Google" id="ProtNLM"/>
    </source>
</evidence>
<keyword evidence="1" id="KW-1133">Transmembrane helix</keyword>
<dbReference type="EMBL" id="NJES01000412">
    <property type="protein sequence ID" value="PHH72536.1"/>
    <property type="molecule type" value="Genomic_DNA"/>
</dbReference>
<gene>
    <name evidence="2" type="ORF">CDD80_4474</name>
</gene>
<dbReference type="OrthoDB" id="201504at2759"/>
<dbReference type="GO" id="GO:0016020">
    <property type="term" value="C:membrane"/>
    <property type="evidence" value="ECO:0007669"/>
    <property type="project" value="TreeGrafter"/>
</dbReference>
<feature type="transmembrane region" description="Helical" evidence="1">
    <location>
        <begin position="52"/>
        <end position="70"/>
    </location>
</feature>